<dbReference type="Proteomes" id="UP000077266">
    <property type="component" value="Unassembled WGS sequence"/>
</dbReference>
<keyword evidence="3" id="KW-1185">Reference proteome</keyword>
<dbReference type="AlphaFoldDB" id="A0A165BP89"/>
<dbReference type="EMBL" id="KV426428">
    <property type="protein sequence ID" value="KZV81005.1"/>
    <property type="molecule type" value="Genomic_DNA"/>
</dbReference>
<feature type="region of interest" description="Disordered" evidence="1">
    <location>
        <begin position="691"/>
        <end position="710"/>
    </location>
</feature>
<reference evidence="2 3" key="1">
    <citation type="journal article" date="2016" name="Mol. Biol. Evol.">
        <title>Comparative Genomics of Early-Diverging Mushroom-Forming Fungi Provides Insights into the Origins of Lignocellulose Decay Capabilities.</title>
        <authorList>
            <person name="Nagy L.G."/>
            <person name="Riley R."/>
            <person name="Tritt A."/>
            <person name="Adam C."/>
            <person name="Daum C."/>
            <person name="Floudas D."/>
            <person name="Sun H."/>
            <person name="Yadav J.S."/>
            <person name="Pangilinan J."/>
            <person name="Larsson K.H."/>
            <person name="Matsuura K."/>
            <person name="Barry K."/>
            <person name="Labutti K."/>
            <person name="Kuo R."/>
            <person name="Ohm R.A."/>
            <person name="Bhattacharya S.S."/>
            <person name="Shirouzu T."/>
            <person name="Yoshinaga Y."/>
            <person name="Martin F.M."/>
            <person name="Grigoriev I.V."/>
            <person name="Hibbett D.S."/>
        </authorList>
    </citation>
    <scope>NUCLEOTIDE SEQUENCE [LARGE SCALE GENOMIC DNA]</scope>
    <source>
        <strain evidence="2 3">HHB12029</strain>
    </source>
</reference>
<organism evidence="2 3">
    <name type="scientific">Exidia glandulosa HHB12029</name>
    <dbReference type="NCBI Taxonomy" id="1314781"/>
    <lineage>
        <taxon>Eukaryota</taxon>
        <taxon>Fungi</taxon>
        <taxon>Dikarya</taxon>
        <taxon>Basidiomycota</taxon>
        <taxon>Agaricomycotina</taxon>
        <taxon>Agaricomycetes</taxon>
        <taxon>Auriculariales</taxon>
        <taxon>Exidiaceae</taxon>
        <taxon>Exidia</taxon>
    </lineage>
</organism>
<evidence type="ECO:0000256" key="1">
    <source>
        <dbReference type="SAM" id="MobiDB-lite"/>
    </source>
</evidence>
<dbReference type="InterPro" id="IPR032675">
    <property type="entry name" value="LRR_dom_sf"/>
</dbReference>
<dbReference type="Gene3D" id="3.80.10.10">
    <property type="entry name" value="Ribonuclease Inhibitor"/>
    <property type="match status" value="1"/>
</dbReference>
<dbReference type="STRING" id="1314781.A0A165BP89"/>
<protein>
    <recommendedName>
        <fullName evidence="4">F-box domain-containing protein</fullName>
    </recommendedName>
</protein>
<gene>
    <name evidence="2" type="ORF">EXIGLDRAFT_845044</name>
</gene>
<proteinExistence type="predicted"/>
<name>A0A165BP89_EXIGL</name>
<evidence type="ECO:0000313" key="2">
    <source>
        <dbReference type="EMBL" id="KZV81005.1"/>
    </source>
</evidence>
<evidence type="ECO:0000313" key="3">
    <source>
        <dbReference type="Proteomes" id="UP000077266"/>
    </source>
</evidence>
<dbReference type="OrthoDB" id="2801112at2759"/>
<dbReference type="InParanoid" id="A0A165BP89"/>
<sequence length="710" mass="81732">MYPDSDSDDDYDDTGYFLLRSDADGLEVRAGQRAVTRAKQSAFMELLEEGSIRPRSQSTGTVAHREQLRAYCDRPNIPVYTDWMRWRVLRFFTEFTSFHQSHPWTPDLTARSPERYAALLRQWNLFKEDMATLLPYITYQDVEREEINYARHALELMVVTVASVSDDTLWEAFRLRWKIPPSLTADDIIDWYHTTWRILETKPTPRYQSVRLTDFPPEILASCFGHCDPRSAQALAAATRYLREVGLSHAYATRCISMERPLEWFLLIERTQDLVERDALTRQLMTEKRDQCIDQVSFLLSRPDIYDRVKRLTFENAWLPGLVPGFGITVPHPTDSLFQPLFRSFDDVFSKLRALESLELIRVVANFFFLVNIVRQPALRSMTVSCCRTTEDFYAYLTVAHGSSGIPERVASTLVRLILQIEADDADETGEQTAWRFLAICPRLRLLHVYSKATLSAIAFPSISLWPSLSALNSIERLHLSGTSPNINRLIGMFVFATQLRGPLAMTHLKIQSHLPIQQRLIMELLQVLRSGRASLRVLVLDGIMTHSTELFDAISRSFPALEALTLIRRETDRQRTTRLCRWDRPIYDYAESMRPLSRLRYFAANFYWDALTLSPNVFRQLEPDYVQPTEWSNDNEDYLSDGRLVALPFAAACSALETFVLSCGYATYSCSILRQNEAFTILDHPFSVNPDGHPEYNPPTGKTFPFPSS</sequence>
<dbReference type="SUPFAM" id="SSF52047">
    <property type="entry name" value="RNI-like"/>
    <property type="match status" value="1"/>
</dbReference>
<accession>A0A165BP89</accession>
<evidence type="ECO:0008006" key="4">
    <source>
        <dbReference type="Google" id="ProtNLM"/>
    </source>
</evidence>